<dbReference type="SUPFAM" id="SSF53807">
    <property type="entry name" value="Helical backbone' metal receptor"/>
    <property type="match status" value="1"/>
</dbReference>
<dbReference type="PROSITE" id="PS51257">
    <property type="entry name" value="PROKAR_LIPOPROTEIN"/>
    <property type="match status" value="1"/>
</dbReference>
<dbReference type="InterPro" id="IPR054828">
    <property type="entry name" value="Vit_B12_bind_prot"/>
</dbReference>
<gene>
    <name evidence="2" type="ORF">IMCC3088_2447</name>
</gene>
<dbReference type="PANTHER" id="PTHR30535">
    <property type="entry name" value="VITAMIN B12-BINDING PROTEIN"/>
    <property type="match status" value="1"/>
</dbReference>
<reference evidence="2 3" key="1">
    <citation type="journal article" date="2011" name="J. Bacteriol.">
        <title>Genome sequence of strain IMCC3088, a proteorhodopsin-containing marine bacterium belonging to the OM60/NOR5 clade.</title>
        <authorList>
            <person name="Jang Y."/>
            <person name="Oh H.M."/>
            <person name="Kang I."/>
            <person name="Lee K."/>
            <person name="Yang S.J."/>
            <person name="Cho J.C."/>
        </authorList>
    </citation>
    <scope>NUCLEOTIDE SEQUENCE [LARGE SCALE GENOMIC DNA]</scope>
    <source>
        <strain evidence="2 3">IMCC3088</strain>
    </source>
</reference>
<dbReference type="Gene3D" id="3.40.50.1980">
    <property type="entry name" value="Nitrogenase molybdenum iron protein domain"/>
    <property type="match status" value="2"/>
</dbReference>
<dbReference type="Proteomes" id="UP000005615">
    <property type="component" value="Unassembled WGS sequence"/>
</dbReference>
<dbReference type="EMBL" id="AEIG01000077">
    <property type="protein sequence ID" value="EGG28850.1"/>
    <property type="molecule type" value="Genomic_DNA"/>
</dbReference>
<evidence type="ECO:0000313" key="2">
    <source>
        <dbReference type="EMBL" id="EGG28850.1"/>
    </source>
</evidence>
<dbReference type="InterPro" id="IPR050902">
    <property type="entry name" value="ABC_Transporter_SBP"/>
</dbReference>
<comment type="caution">
    <text evidence="2">The sequence shown here is derived from an EMBL/GenBank/DDBJ whole genome shotgun (WGS) entry which is preliminary data.</text>
</comment>
<dbReference type="PROSITE" id="PS50983">
    <property type="entry name" value="FE_B12_PBP"/>
    <property type="match status" value="1"/>
</dbReference>
<dbReference type="CDD" id="cd01144">
    <property type="entry name" value="BtuF"/>
    <property type="match status" value="1"/>
</dbReference>
<dbReference type="STRING" id="2518989.IMCC3088_2447"/>
<dbReference type="AlphaFoldDB" id="F3L478"/>
<keyword evidence="1" id="KW-0732">Signal</keyword>
<dbReference type="NCBIfam" id="NF038402">
    <property type="entry name" value="TroA_like"/>
    <property type="match status" value="1"/>
</dbReference>
<protein>
    <submittedName>
        <fullName evidence="2">Vitamin B12 ABC transporter, B12-binding component BtuF</fullName>
    </submittedName>
</protein>
<dbReference type="InterPro" id="IPR002491">
    <property type="entry name" value="ABC_transptr_periplasmic_BD"/>
</dbReference>
<dbReference type="PANTHER" id="PTHR30535:SF34">
    <property type="entry name" value="MOLYBDATE-BINDING PROTEIN MOLA"/>
    <property type="match status" value="1"/>
</dbReference>
<accession>F3L478</accession>
<dbReference type="Pfam" id="PF01497">
    <property type="entry name" value="Peripla_BP_2"/>
    <property type="match status" value="1"/>
</dbReference>
<proteinExistence type="predicted"/>
<dbReference type="GO" id="GO:0071281">
    <property type="term" value="P:cellular response to iron ion"/>
    <property type="evidence" value="ECO:0007669"/>
    <property type="project" value="TreeGrafter"/>
</dbReference>
<keyword evidence="3" id="KW-1185">Reference proteome</keyword>
<sequence>MIFRSLMTAAITVACYLSMILPSAHARVEVIDDTGVVVVLEQHAQRIVSLSPHITENLFAAGLGDRIVATVAHADYPEPAKDLPRVGGYNSLNLEALIQLQADLIITWGSGISYESKAKLDALGIPIYVSEPKTLEDIQENIRDFVKLGGLAEQEVSVLYTLDRVLAEFPRRKATATVFYQIWNDPIQTLNGLHIVNDVFSRCGLYNVFAEAPSVAPTLNVESIIAANPDLIVASGLGNERPAWLARWTHYRSINAVKNNALYALDPDLMQRPTPRLLEGLAQICTWSSQLHESNPDAHSPLQ</sequence>
<name>F3L478_9GAMM</name>
<organism evidence="2 3">
    <name type="scientific">Aequoribacter fuscus</name>
    <dbReference type="NCBI Taxonomy" id="2518989"/>
    <lineage>
        <taxon>Bacteria</taxon>
        <taxon>Pseudomonadati</taxon>
        <taxon>Pseudomonadota</taxon>
        <taxon>Gammaproteobacteria</taxon>
        <taxon>Cellvibrionales</taxon>
        <taxon>Halieaceae</taxon>
        <taxon>Aequoribacter</taxon>
    </lineage>
</organism>
<dbReference type="eggNOG" id="COG0614">
    <property type="taxonomic scope" value="Bacteria"/>
</dbReference>
<evidence type="ECO:0000313" key="3">
    <source>
        <dbReference type="Proteomes" id="UP000005615"/>
    </source>
</evidence>
<evidence type="ECO:0000256" key="1">
    <source>
        <dbReference type="ARBA" id="ARBA00022729"/>
    </source>
</evidence>